<dbReference type="Pfam" id="PF08706">
    <property type="entry name" value="D5_N"/>
    <property type="match status" value="1"/>
</dbReference>
<feature type="domain" description="Bacteriophage/plasmid primase P4 C-terminal" evidence="6">
    <location>
        <begin position="33"/>
        <end position="98"/>
    </location>
</feature>
<dbReference type="SMART" id="SM00679">
    <property type="entry name" value="CTNS"/>
    <property type="match status" value="1"/>
</dbReference>
<dbReference type="EMBL" id="JAHRHY010000005">
    <property type="protein sequence ID" value="KAG9069446.1"/>
    <property type="molecule type" value="Genomic_DNA"/>
</dbReference>
<dbReference type="InterPro" id="IPR052241">
    <property type="entry name" value="SLC66/Scramblase_ANY1"/>
</dbReference>
<keyword evidence="3 5" id="KW-1133">Transmembrane helix</keyword>
<feature type="transmembrane region" description="Helical" evidence="5">
    <location>
        <begin position="330"/>
        <end position="348"/>
    </location>
</feature>
<comment type="caution">
    <text evidence="7">The sequence shown here is derived from an EMBL/GenBank/DDBJ whole genome shotgun (WGS) entry which is preliminary data.</text>
</comment>
<keyword evidence="2 5" id="KW-0812">Transmembrane</keyword>
<dbReference type="Proteomes" id="UP000707451">
    <property type="component" value="Unassembled WGS sequence"/>
</dbReference>
<dbReference type="PANTHER" id="PTHR14856:SF9">
    <property type="entry name" value="PQ-LOOP REPEAT-CONTAINING PROTEIN 1"/>
    <property type="match status" value="1"/>
</dbReference>
<dbReference type="InterPro" id="IPR006603">
    <property type="entry name" value="PQ-loop_rpt"/>
</dbReference>
<dbReference type="PANTHER" id="PTHR14856">
    <property type="entry name" value="PQ-LOOP REPEAT-CONTAINING PROTEIN 1-LIKE PROTEIN"/>
    <property type="match status" value="1"/>
</dbReference>
<keyword evidence="8" id="KW-1185">Reference proteome</keyword>
<dbReference type="FunFam" id="1.20.1280.290:FF:000005">
    <property type="entry name" value="PQ-loop repeat-containing protein 1"/>
    <property type="match status" value="1"/>
</dbReference>
<feature type="transmembrane region" description="Helical" evidence="5">
    <location>
        <begin position="360"/>
        <end position="382"/>
    </location>
</feature>
<dbReference type="AlphaFoldDB" id="A0A9P8BVR8"/>
<gene>
    <name evidence="7" type="ORF">KI688_010348</name>
</gene>
<evidence type="ECO:0000313" key="7">
    <source>
        <dbReference type="EMBL" id="KAG9069446.1"/>
    </source>
</evidence>
<dbReference type="GO" id="GO:0042147">
    <property type="term" value="P:retrograde transport, endosome to Golgi"/>
    <property type="evidence" value="ECO:0007669"/>
    <property type="project" value="TreeGrafter"/>
</dbReference>
<dbReference type="GO" id="GO:0005829">
    <property type="term" value="C:cytosol"/>
    <property type="evidence" value="ECO:0007669"/>
    <property type="project" value="GOC"/>
</dbReference>
<feature type="transmembrane region" description="Helical" evidence="5">
    <location>
        <begin position="388"/>
        <end position="412"/>
    </location>
</feature>
<accession>A0A9P8BVR8</accession>
<keyword evidence="4 5" id="KW-0472">Membrane</keyword>
<dbReference type="GO" id="GO:0005802">
    <property type="term" value="C:trans-Golgi network"/>
    <property type="evidence" value="ECO:0007669"/>
    <property type="project" value="TreeGrafter"/>
</dbReference>
<evidence type="ECO:0000256" key="1">
    <source>
        <dbReference type="ARBA" id="ARBA00004141"/>
    </source>
</evidence>
<sequence length="469" mass="52484">MLESRLKKYVVGLTESETRIIERHSNIQALRKMFVKEIYDDEFEEKIDENLNIFALLNGVYDLNLGALRRTNPQDYALTCASWKYDKELSMKHMDEVVNFFRKILPIEEERHIVLTFIASLLHGHCIDKKFLVLTDKRSGNNDPQEPVPWDIIRVSMVIGPVTGYFHQYYTMYKMKTSMGFSSVTCGVLLVSRIGEPFDIALLYQSILMTIVQLFLLELCVRYYPWTIQLPVPVTHTIPSSRLHDRVGSPALGNSSNAGSGSAPLTGAGGVNTVTSRASRHGTGWYREHAIYWGTHFWNWPTIGPYFLFLAVFTLVIGLSLLVIGNTPFYVALLGLAALGIEATVPLPQAIQNYRSKSTAGFSPAILLMWVVGDSFKTYYYISTHAKYQFVGCGIIQLCIDCVIILQTVIYSKHWKEASRHKGGIFAGLSAQFSKGNERLSSDAVGGNSIGVHRNSSEALLAGGNEDDD</sequence>
<evidence type="ECO:0000259" key="6">
    <source>
        <dbReference type="Pfam" id="PF08706"/>
    </source>
</evidence>
<proteinExistence type="predicted"/>
<dbReference type="Pfam" id="PF04193">
    <property type="entry name" value="PQ-loop"/>
    <property type="match status" value="1"/>
</dbReference>
<dbReference type="GO" id="GO:0016020">
    <property type="term" value="C:membrane"/>
    <property type="evidence" value="ECO:0007669"/>
    <property type="project" value="UniProtKB-SubCell"/>
</dbReference>
<dbReference type="GO" id="GO:0045332">
    <property type="term" value="P:phospholipid translocation"/>
    <property type="evidence" value="ECO:0007669"/>
    <property type="project" value="TreeGrafter"/>
</dbReference>
<evidence type="ECO:0000256" key="4">
    <source>
        <dbReference type="ARBA" id="ARBA00023136"/>
    </source>
</evidence>
<evidence type="ECO:0000256" key="3">
    <source>
        <dbReference type="ARBA" id="ARBA00022989"/>
    </source>
</evidence>
<dbReference type="Gene3D" id="1.20.1280.290">
    <property type="match status" value="1"/>
</dbReference>
<dbReference type="OrthoDB" id="292213at2759"/>
<evidence type="ECO:0000256" key="5">
    <source>
        <dbReference type="SAM" id="Phobius"/>
    </source>
</evidence>
<feature type="transmembrane region" description="Helical" evidence="5">
    <location>
        <begin position="306"/>
        <end position="324"/>
    </location>
</feature>
<name>A0A9P8BVR8_9FUNG</name>
<dbReference type="GO" id="GO:0005768">
    <property type="term" value="C:endosome"/>
    <property type="evidence" value="ECO:0007669"/>
    <property type="project" value="TreeGrafter"/>
</dbReference>
<evidence type="ECO:0000313" key="8">
    <source>
        <dbReference type="Proteomes" id="UP000707451"/>
    </source>
</evidence>
<protein>
    <recommendedName>
        <fullName evidence="6">Bacteriophage/plasmid primase P4 C-terminal domain-containing protein</fullName>
    </recommendedName>
</protein>
<reference evidence="7" key="1">
    <citation type="submission" date="2021-06" db="EMBL/GenBank/DDBJ databases">
        <title>Genome Sequence of Mortierella hyaline Strain SCG-10, a Cold-Adapted, Nitrate-Reducing Fungus Isolated from Soil in Minnesota, USA.</title>
        <authorList>
            <person name="Aldossari N."/>
        </authorList>
    </citation>
    <scope>NUCLEOTIDE SEQUENCE</scope>
    <source>
        <strain evidence="7">SCG-10</strain>
    </source>
</reference>
<dbReference type="InterPro" id="IPR014818">
    <property type="entry name" value="Phage/plasmid_primase_P4_C"/>
</dbReference>
<organism evidence="7 8">
    <name type="scientific">Linnemannia hyalina</name>
    <dbReference type="NCBI Taxonomy" id="64524"/>
    <lineage>
        <taxon>Eukaryota</taxon>
        <taxon>Fungi</taxon>
        <taxon>Fungi incertae sedis</taxon>
        <taxon>Mucoromycota</taxon>
        <taxon>Mortierellomycotina</taxon>
        <taxon>Mortierellomycetes</taxon>
        <taxon>Mortierellales</taxon>
        <taxon>Mortierellaceae</taxon>
        <taxon>Linnemannia</taxon>
    </lineage>
</organism>
<evidence type="ECO:0000256" key="2">
    <source>
        <dbReference type="ARBA" id="ARBA00022692"/>
    </source>
</evidence>
<comment type="subcellular location">
    <subcellularLocation>
        <location evidence="1">Membrane</location>
        <topology evidence="1">Multi-pass membrane protein</topology>
    </subcellularLocation>
</comment>